<evidence type="ECO:0000256" key="2">
    <source>
        <dbReference type="ARBA" id="ARBA00022741"/>
    </source>
</evidence>
<dbReference type="EMBL" id="CP071060">
    <property type="protein sequence ID" value="QSI77446.1"/>
    <property type="molecule type" value="Genomic_DNA"/>
</dbReference>
<accession>A0ABX7M968</accession>
<dbReference type="RefSeq" id="WP_206254889.1">
    <property type="nucleotide sequence ID" value="NZ_CP071060.1"/>
</dbReference>
<dbReference type="InterPro" id="IPR003593">
    <property type="entry name" value="AAA+_ATPase"/>
</dbReference>
<name>A0ABX7M968_9RHOO</name>
<proteinExistence type="inferred from homology"/>
<evidence type="ECO:0000256" key="1">
    <source>
        <dbReference type="ARBA" id="ARBA00006914"/>
    </source>
</evidence>
<evidence type="ECO:0000313" key="6">
    <source>
        <dbReference type="Proteomes" id="UP000663570"/>
    </source>
</evidence>
<keyword evidence="6" id="KW-1185">Reference proteome</keyword>
<keyword evidence="3 5" id="KW-0067">ATP-binding</keyword>
<evidence type="ECO:0000259" key="4">
    <source>
        <dbReference type="SMART" id="SM00382"/>
    </source>
</evidence>
<reference evidence="5 6" key="1">
    <citation type="submission" date="2021-02" db="EMBL/GenBank/DDBJ databases">
        <title>Niveibacterium changnyeongensis HC41.</title>
        <authorList>
            <person name="Kang M."/>
        </authorList>
    </citation>
    <scope>NUCLEOTIDE SEQUENCE [LARGE SCALE GENOMIC DNA]</scope>
    <source>
        <strain evidence="5 6">HC41</strain>
    </source>
</reference>
<feature type="domain" description="AAA+ ATPase" evidence="4">
    <location>
        <begin position="440"/>
        <end position="572"/>
    </location>
</feature>
<dbReference type="SUPFAM" id="SSF52540">
    <property type="entry name" value="P-loop containing nucleoside triphosphate hydrolases"/>
    <property type="match status" value="2"/>
</dbReference>
<dbReference type="InterPro" id="IPR050221">
    <property type="entry name" value="26S_Proteasome_ATPase"/>
</dbReference>
<dbReference type="InterPro" id="IPR003959">
    <property type="entry name" value="ATPase_AAA_core"/>
</dbReference>
<protein>
    <submittedName>
        <fullName evidence="5">ATP-binding protein</fullName>
    </submittedName>
</protein>
<dbReference type="Gene3D" id="3.40.50.300">
    <property type="entry name" value="P-loop containing nucleotide triphosphate hydrolases"/>
    <property type="match status" value="1"/>
</dbReference>
<dbReference type="Proteomes" id="UP000663570">
    <property type="component" value="Chromosome"/>
</dbReference>
<keyword evidence="2" id="KW-0547">Nucleotide-binding</keyword>
<organism evidence="5 6">
    <name type="scientific">Niveibacterium microcysteis</name>
    <dbReference type="NCBI Taxonomy" id="2811415"/>
    <lineage>
        <taxon>Bacteria</taxon>
        <taxon>Pseudomonadati</taxon>
        <taxon>Pseudomonadota</taxon>
        <taxon>Betaproteobacteria</taxon>
        <taxon>Rhodocyclales</taxon>
        <taxon>Rhodocyclaceae</taxon>
        <taxon>Niveibacterium</taxon>
    </lineage>
</organism>
<evidence type="ECO:0000256" key="3">
    <source>
        <dbReference type="ARBA" id="ARBA00022840"/>
    </source>
</evidence>
<sequence length="655" mass="69767">MNAPRAPIAFADVPPGAANHARLFFFGAVLAWLAPALHKAGSPDALFAHHPFLQDYLDQIDRPELEGLALETCWHAWHEAADAWAGAQTGLPVRRMQAALALDDAAIGLVFQIGLIEDDPRFAALAADLQDGTARPAWGWLAACHPTLEPDAVRERLQALLNAGLLHAEQQGPRAAWTLSVPLAVWDALCARRVEDATLRLRPREAASPLDALVVPEAAADAPRLLALRGLPGSGRMTLAAALAAAAGHACLSLRASAATSAAELASARCIALLSDAALVLDARRQLPESLALVAPLADICLLPLAGGELPPQVTVLRLAPPAPQARAAMLQRAWRHAGLEDSPDFLAAPHRLPAGIWQRLIARALTRPEPARALAELLAARSDATLASLAEALPGAGDWSELALPPRAAEEMRWLELRCRQRERLAEGVGDALAAGLTPGVRALFKGPSGTGKTAAARILAAQLGKPAFRIDLARTVSKYIGETEANLARIFEAAEAVDAVLLLDEGDALMAGRTGVSNANDRYANLETNFLLQAVERFHGILLVTTNSAERIDSAFLRRIDVTIDFPAPDATVRERILAIHLPRDHAVPPEVLSRFAARCSFAGGQWRNVVLHAALLALEAGSRIDAAALEAAIRREYRKSGQVCPLREEGET</sequence>
<dbReference type="SMART" id="SM00382">
    <property type="entry name" value="AAA"/>
    <property type="match status" value="1"/>
</dbReference>
<comment type="similarity">
    <text evidence="1">Belongs to the AAA ATPase family.</text>
</comment>
<dbReference type="PANTHER" id="PTHR23073">
    <property type="entry name" value="26S PROTEASOME REGULATORY SUBUNIT"/>
    <property type="match status" value="1"/>
</dbReference>
<gene>
    <name evidence="5" type="ORF">JY500_01965</name>
</gene>
<dbReference type="Pfam" id="PF00004">
    <property type="entry name" value="AAA"/>
    <property type="match status" value="1"/>
</dbReference>
<dbReference type="GO" id="GO:0005524">
    <property type="term" value="F:ATP binding"/>
    <property type="evidence" value="ECO:0007669"/>
    <property type="project" value="UniProtKB-KW"/>
</dbReference>
<dbReference type="InterPro" id="IPR027417">
    <property type="entry name" value="P-loop_NTPase"/>
</dbReference>
<evidence type="ECO:0000313" key="5">
    <source>
        <dbReference type="EMBL" id="QSI77446.1"/>
    </source>
</evidence>
<dbReference type="CDD" id="cd19481">
    <property type="entry name" value="RecA-like_protease"/>
    <property type="match status" value="1"/>
</dbReference>